<feature type="transmembrane region" description="Helical" evidence="1">
    <location>
        <begin position="12"/>
        <end position="32"/>
    </location>
</feature>
<dbReference type="InterPro" id="IPR027268">
    <property type="entry name" value="Peptidase_M4/M1_CTD_sf"/>
</dbReference>
<proteinExistence type="predicted"/>
<evidence type="ECO:0000313" key="3">
    <source>
        <dbReference type="EMBL" id="TWI87043.1"/>
    </source>
</evidence>
<dbReference type="InterPro" id="IPR014782">
    <property type="entry name" value="Peptidase_M1_dom"/>
</dbReference>
<evidence type="ECO:0000256" key="1">
    <source>
        <dbReference type="SAM" id="Phobius"/>
    </source>
</evidence>
<accession>A0A562T1A3</accession>
<feature type="transmembrane region" description="Helical" evidence="1">
    <location>
        <begin position="551"/>
        <end position="572"/>
    </location>
</feature>
<sequence>MNTITIFDIKSYFTRVQTYVIAVLLFCFGVFAGTRFNLSVGEGVYVNSPYTIGFILGLLSLSVIFIATVNGAQLLFKEWDARFDLLLFSTSLTKKQFTGGRFLSFYIISFTGFLMITTGFIVGQSVRGGSSVHTGFDLISYIYPLVLFGCVNTFFVCSVLSLVAWFTKNKLLLTLSGLLLYILYMVALLFSGSPFMTQSMPQSLAIQHISAFADPFGLTAYFFESKDFTIAQRNTVLTPLSGSLLANRLIITALSVVFFQLARKYYTNIKSSRSKSQKEGKFTDTAVSAAYKTTAVSFSSLQYVKAVRSFFKADLIYIFKGIAVAAAAVLLLFNLGMEMYADIEKGIRLPQNFASSGLLSSTILENLHLPAVLLIVYYANDLYWKSSVSRFSILENTTAFMSAKLLGHWFSCIVLIFFFTVISILLALFFQMGYHYTTVNWEPYYSIFLYCSFPLVVLAGFMLLLNQIIPHKYLSLGVTLSVAFFAASPFTGLIIHNPLFRFLTAFRGQYSDFNGYGTYMLSYAQRAMFGLCSLLVFWQISNMIKERKMKVHFLILFIFLVFSSFFFANQFLKGYVPADKRQKLEMAVSYEKKYRKYQAIPQPVITDVITQVHLFPSLQQYTVEGVYTIRNKSNRPVNHILVSFHDDLKITEAQFTSASETLEIDQPISEIYLRQPLRPNDSAKLRFSLQYSWRPVNGHQSFNAIVENGSFMRISRYYPRIGYQSDYELMDSIERKQYGLGPATPLKRIQDPREPADDLITLAMTIDTDDGQTAVGIGELKKKWSDKGRNYFQFEAMDPIPFRFAVSSAAYKIKSVLHDSITISVLYHPEHEVNVDHLIRNAKLTLDYCRSNFGAYPFKSVCFAEVSSFTKGFAGTAYPASIFMTEDMLFHANIKADQKQDVINELAGHELSHLWWGGNQIVPDIREGAAFLTETLAMYTEMMLYKKMYGIEKMKERLQVHQQIYDTEKGFSSNEPLYKVS</sequence>
<keyword evidence="1" id="KW-1133">Transmembrane helix</keyword>
<feature type="transmembrane region" description="Helical" evidence="1">
    <location>
        <begin position="171"/>
        <end position="190"/>
    </location>
</feature>
<reference evidence="3 4" key="1">
    <citation type="journal article" date="2015" name="Stand. Genomic Sci.">
        <title>Genomic Encyclopedia of Bacterial and Archaeal Type Strains, Phase III: the genomes of soil and plant-associated and newly described type strains.</title>
        <authorList>
            <person name="Whitman W.B."/>
            <person name="Woyke T."/>
            <person name="Klenk H.P."/>
            <person name="Zhou Y."/>
            <person name="Lilburn T.G."/>
            <person name="Beck B.J."/>
            <person name="De Vos P."/>
            <person name="Vandamme P."/>
            <person name="Eisen J.A."/>
            <person name="Garrity G."/>
            <person name="Hugenholtz P."/>
            <person name="Kyrpides N.C."/>
        </authorList>
    </citation>
    <scope>NUCLEOTIDE SEQUENCE [LARGE SCALE GENOMIC DNA]</scope>
    <source>
        <strain evidence="3 4">CGMCC 1.7271</strain>
    </source>
</reference>
<gene>
    <name evidence="3" type="ORF">IQ13_0001</name>
</gene>
<feature type="transmembrane region" description="Helical" evidence="1">
    <location>
        <begin position="516"/>
        <end position="539"/>
    </location>
</feature>
<comment type="caution">
    <text evidence="3">The sequence shown here is derived from an EMBL/GenBank/DDBJ whole genome shotgun (WGS) entry which is preliminary data.</text>
</comment>
<dbReference type="SUPFAM" id="SSF55486">
    <property type="entry name" value="Metalloproteases ('zincins'), catalytic domain"/>
    <property type="match status" value="1"/>
</dbReference>
<dbReference type="OrthoDB" id="100605at2"/>
<name>A0A562T1A3_9BACT</name>
<keyword evidence="1" id="KW-0812">Transmembrane</keyword>
<dbReference type="AlphaFoldDB" id="A0A562T1A3"/>
<feature type="transmembrane region" description="Helical" evidence="1">
    <location>
        <begin position="52"/>
        <end position="76"/>
    </location>
</feature>
<dbReference type="Gene3D" id="1.10.390.10">
    <property type="entry name" value="Neutral Protease Domain 2"/>
    <property type="match status" value="1"/>
</dbReference>
<evidence type="ECO:0000259" key="2">
    <source>
        <dbReference type="Pfam" id="PF01433"/>
    </source>
</evidence>
<organism evidence="3 4">
    <name type="scientific">Lacibacter cauensis</name>
    <dbReference type="NCBI Taxonomy" id="510947"/>
    <lineage>
        <taxon>Bacteria</taxon>
        <taxon>Pseudomonadati</taxon>
        <taxon>Bacteroidota</taxon>
        <taxon>Chitinophagia</taxon>
        <taxon>Chitinophagales</taxon>
        <taxon>Chitinophagaceae</taxon>
        <taxon>Lacibacter</taxon>
    </lineage>
</organism>
<feature type="transmembrane region" description="Helical" evidence="1">
    <location>
        <begin position="315"/>
        <end position="335"/>
    </location>
</feature>
<feature type="transmembrane region" description="Helical" evidence="1">
    <location>
        <begin position="142"/>
        <end position="164"/>
    </location>
</feature>
<feature type="transmembrane region" description="Helical" evidence="1">
    <location>
        <begin position="102"/>
        <end position="122"/>
    </location>
</feature>
<keyword evidence="4" id="KW-1185">Reference proteome</keyword>
<dbReference type="GO" id="GO:0008270">
    <property type="term" value="F:zinc ion binding"/>
    <property type="evidence" value="ECO:0007669"/>
    <property type="project" value="InterPro"/>
</dbReference>
<protein>
    <submittedName>
        <fullName evidence="3">Peptidase M1-like protein</fullName>
    </submittedName>
</protein>
<feature type="transmembrane region" description="Helical" evidence="1">
    <location>
        <begin position="367"/>
        <end position="384"/>
    </location>
</feature>
<dbReference type="Proteomes" id="UP000316167">
    <property type="component" value="Unassembled WGS sequence"/>
</dbReference>
<dbReference type="EMBL" id="VLLE01000001">
    <property type="protein sequence ID" value="TWI87043.1"/>
    <property type="molecule type" value="Genomic_DNA"/>
</dbReference>
<feature type="transmembrane region" description="Helical" evidence="1">
    <location>
        <begin position="405"/>
        <end position="432"/>
    </location>
</feature>
<dbReference type="RefSeq" id="WP_144883271.1">
    <property type="nucleotide sequence ID" value="NZ_VLLE01000001.1"/>
</dbReference>
<evidence type="ECO:0000313" key="4">
    <source>
        <dbReference type="Proteomes" id="UP000316167"/>
    </source>
</evidence>
<feature type="non-terminal residue" evidence="3">
    <location>
        <position position="981"/>
    </location>
</feature>
<keyword evidence="1" id="KW-0472">Membrane</keyword>
<feature type="domain" description="Peptidase M1 membrane alanine aminopeptidase" evidence="2">
    <location>
        <begin position="845"/>
        <end position="963"/>
    </location>
</feature>
<feature type="transmembrane region" description="Helical" evidence="1">
    <location>
        <begin position="245"/>
        <end position="266"/>
    </location>
</feature>
<dbReference type="Pfam" id="PF01433">
    <property type="entry name" value="Peptidase_M1"/>
    <property type="match status" value="1"/>
</dbReference>
<dbReference type="GO" id="GO:0008237">
    <property type="term" value="F:metallopeptidase activity"/>
    <property type="evidence" value="ECO:0007669"/>
    <property type="project" value="InterPro"/>
</dbReference>
<feature type="transmembrane region" description="Helical" evidence="1">
    <location>
        <begin position="473"/>
        <end position="496"/>
    </location>
</feature>
<feature type="transmembrane region" description="Helical" evidence="1">
    <location>
        <begin position="444"/>
        <end position="466"/>
    </location>
</feature>